<feature type="transmembrane region" description="Helical" evidence="1">
    <location>
        <begin position="159"/>
        <end position="180"/>
    </location>
</feature>
<feature type="transmembrane region" description="Helical" evidence="1">
    <location>
        <begin position="268"/>
        <end position="288"/>
    </location>
</feature>
<dbReference type="InterPro" id="IPR050303">
    <property type="entry name" value="GatZ_KbaZ_carbometab"/>
</dbReference>
<dbReference type="GO" id="GO:0005886">
    <property type="term" value="C:plasma membrane"/>
    <property type="evidence" value="ECO:0007669"/>
    <property type="project" value="TreeGrafter"/>
</dbReference>
<evidence type="ECO:0000256" key="1">
    <source>
        <dbReference type="SAM" id="Phobius"/>
    </source>
</evidence>
<feature type="transmembrane region" description="Helical" evidence="1">
    <location>
        <begin position="126"/>
        <end position="147"/>
    </location>
</feature>
<dbReference type="AlphaFoldDB" id="A0A6N3C0E1"/>
<dbReference type="PANTHER" id="PTHR32502:SF27">
    <property type="entry name" value="PTS SYSTEM, MANNOSE-SPECIFIC IID COMPONENT"/>
    <property type="match status" value="1"/>
</dbReference>
<dbReference type="PANTHER" id="PTHR32502">
    <property type="entry name" value="N-ACETYLGALACTOSAMINE PERMEASE II COMPONENT-RELATED"/>
    <property type="match status" value="1"/>
</dbReference>
<proteinExistence type="predicted"/>
<gene>
    <name evidence="2" type="primary">manZ_3</name>
    <name evidence="2" type="ORF">LRLFYP97_02581</name>
</gene>
<evidence type="ECO:0000313" key="2">
    <source>
        <dbReference type="EMBL" id="VYU07297.1"/>
    </source>
</evidence>
<accession>A0A6N3C0E1</accession>
<sequence>MKGAQAMSDDKMQVTAKDSKSLLTKGDLIKSWLIWENFPQTCYNYERMMGQAIAHVFTPIVKKFYNNEPEKKKDMMKREIEFFNVHVEFGAVIIGMIIAMEEQKAKGKDIPGDFITSLKTSMMGPLSGVGDTIYQGVLIPILLAICIDMNRKGTIWGSIIYFVLMFGISWGLSYGTFMFGYRAGAESVMDFLEKGILDRILRGAEIMGCMVMGGLISSYVKMTVPLKIVTSTQTFSIQKQLLDVLMPNILPFAFTLLILLMLKRGWSSLKIIGIMILIGIIGGWTGILGA</sequence>
<dbReference type="InterPro" id="IPR004704">
    <property type="entry name" value="PTS_IID_man"/>
</dbReference>
<keyword evidence="1" id="KW-0812">Transmembrane</keyword>
<dbReference type="EMBL" id="CACRTK010000052">
    <property type="protein sequence ID" value="VYU07297.1"/>
    <property type="molecule type" value="Genomic_DNA"/>
</dbReference>
<name>A0A6N3C0E1_LACRH</name>
<keyword evidence="1" id="KW-0472">Membrane</keyword>
<keyword evidence="1" id="KW-1133">Transmembrane helix</keyword>
<organism evidence="2">
    <name type="scientific">Lacticaseibacillus rhamnosus</name>
    <name type="common">Lactobacillus rhamnosus</name>
    <dbReference type="NCBI Taxonomy" id="47715"/>
    <lineage>
        <taxon>Bacteria</taxon>
        <taxon>Bacillati</taxon>
        <taxon>Bacillota</taxon>
        <taxon>Bacilli</taxon>
        <taxon>Lactobacillales</taxon>
        <taxon>Lactobacillaceae</taxon>
        <taxon>Lacticaseibacillus</taxon>
    </lineage>
</organism>
<dbReference type="PROSITE" id="PS51108">
    <property type="entry name" value="PTS_EIID"/>
    <property type="match status" value="1"/>
</dbReference>
<dbReference type="GO" id="GO:0009401">
    <property type="term" value="P:phosphoenolpyruvate-dependent sugar phosphotransferase system"/>
    <property type="evidence" value="ECO:0007669"/>
    <property type="project" value="InterPro"/>
</dbReference>
<dbReference type="Pfam" id="PF03613">
    <property type="entry name" value="EIID-AGA"/>
    <property type="match status" value="1"/>
</dbReference>
<feature type="transmembrane region" description="Helical" evidence="1">
    <location>
        <begin position="200"/>
        <end position="220"/>
    </location>
</feature>
<protein>
    <submittedName>
        <fullName evidence="2">Mannose permease IID component</fullName>
    </submittedName>
</protein>
<feature type="transmembrane region" description="Helical" evidence="1">
    <location>
        <begin position="241"/>
        <end position="262"/>
    </location>
</feature>
<feature type="transmembrane region" description="Helical" evidence="1">
    <location>
        <begin position="82"/>
        <end position="100"/>
    </location>
</feature>
<reference evidence="2" key="1">
    <citation type="submission" date="2019-11" db="EMBL/GenBank/DDBJ databases">
        <authorList>
            <person name="Feng L."/>
        </authorList>
    </citation>
    <scope>NUCLEOTIDE SEQUENCE</scope>
    <source>
        <strain evidence="2">LrhamnosusLFYP97</strain>
    </source>
</reference>